<dbReference type="CDD" id="cd00165">
    <property type="entry name" value="S4"/>
    <property type="match status" value="1"/>
</dbReference>
<dbReference type="PANTHER" id="PTHR47683:SF3">
    <property type="entry name" value="RIBOSOMAL LARGE SUBUNIT PSEUDOURIDINE SYNTHASE B"/>
    <property type="match status" value="1"/>
</dbReference>
<sequence length="410" mass="43791">MSGQKTSEAQDGPDKGERIAKVMARAGLCSRREAESWIAAGRVSINGRVLTTPAITVTERDKIVVDGQPLQALERSRLFLYHKPKGLVCTQRDPEGRPTVFAALPPDLPRVMSIGRLDINTEGLLLLTNDGGLARVLELPSTGWLRRYRVRAHGRIDQETLDRLKRGIAVGGMLYGPIDAVLERQQGDNVWLLLGLREGKNREVKRVLEHLGLVVNRLIRVSYGPFQLGDLPVGTVKEVPGRTLRDQLGERLAEASGADFTAPPRPTGSAGDKSQPGGKDGAPAGRKGARRGAGPSAGPDQAPRRGAARSGRGASESEARSPRSSGAKTPYPERQATSGERAVTGRSDKKSRDRKGDDKRAPEKTFGKGRPNTAKSGNTGAGNGGAGRAGPADAKTGDRKGGHAHRRRKP</sequence>
<evidence type="ECO:0000256" key="7">
    <source>
        <dbReference type="SAM" id="MobiDB-lite"/>
    </source>
</evidence>
<protein>
    <recommendedName>
        <fullName evidence="6">Pseudouridine synthase</fullName>
        <ecNumber evidence="6">5.4.99.-</ecNumber>
    </recommendedName>
</protein>
<evidence type="ECO:0000313" key="9">
    <source>
        <dbReference type="EMBL" id="SCZ21720.1"/>
    </source>
</evidence>
<evidence type="ECO:0000256" key="1">
    <source>
        <dbReference type="ARBA" id="ARBA00000073"/>
    </source>
</evidence>
<gene>
    <name evidence="9" type="ORF">SAMN03080610_00308</name>
</gene>
<reference evidence="9 10" key="1">
    <citation type="submission" date="2016-10" db="EMBL/GenBank/DDBJ databases">
        <authorList>
            <person name="de Groot N.N."/>
        </authorList>
    </citation>
    <scope>NUCLEOTIDE SEQUENCE [LARGE SCALE GENOMIC DNA]</scope>
    <source>
        <strain evidence="9 10">DSM 2698</strain>
    </source>
</reference>
<feature type="domain" description="RNA-binding S4" evidence="8">
    <location>
        <begin position="17"/>
        <end position="74"/>
    </location>
</feature>
<feature type="compositionally biased region" description="Low complexity" evidence="7">
    <location>
        <begin position="281"/>
        <end position="314"/>
    </location>
</feature>
<feature type="compositionally biased region" description="Gly residues" evidence="7">
    <location>
        <begin position="379"/>
        <end position="388"/>
    </location>
</feature>
<dbReference type="SUPFAM" id="SSF55120">
    <property type="entry name" value="Pseudouridine synthase"/>
    <property type="match status" value="1"/>
</dbReference>
<dbReference type="InterPro" id="IPR020103">
    <property type="entry name" value="PsdUridine_synth_cat_dom_sf"/>
</dbReference>
<dbReference type="SUPFAM" id="SSF55174">
    <property type="entry name" value="Alpha-L RNA-binding motif"/>
    <property type="match status" value="1"/>
</dbReference>
<name>A0A1G5MBF3_AFIMA</name>
<accession>A0A1G5MBF3</accession>
<dbReference type="Gene3D" id="3.10.290.10">
    <property type="entry name" value="RNA-binding S4 domain"/>
    <property type="match status" value="1"/>
</dbReference>
<dbReference type="InterPro" id="IPR018496">
    <property type="entry name" value="PsdUridine_synth_RsuA/RluB_CS"/>
</dbReference>
<dbReference type="EMBL" id="FMVW01000001">
    <property type="protein sequence ID" value="SCZ21720.1"/>
    <property type="molecule type" value="Genomic_DNA"/>
</dbReference>
<dbReference type="GO" id="GO:0000455">
    <property type="term" value="P:enzyme-directed rRNA pseudouridine synthesis"/>
    <property type="evidence" value="ECO:0007669"/>
    <property type="project" value="UniProtKB-ARBA"/>
</dbReference>
<dbReference type="PROSITE" id="PS50889">
    <property type="entry name" value="S4"/>
    <property type="match status" value="1"/>
</dbReference>
<dbReference type="GO" id="GO:0003723">
    <property type="term" value="F:RNA binding"/>
    <property type="evidence" value="ECO:0007669"/>
    <property type="project" value="UniProtKB-KW"/>
</dbReference>
<feature type="region of interest" description="Disordered" evidence="7">
    <location>
        <begin position="255"/>
        <end position="410"/>
    </location>
</feature>
<keyword evidence="10" id="KW-1185">Reference proteome</keyword>
<dbReference type="Gene3D" id="3.30.70.1560">
    <property type="entry name" value="Alpha-L RNA-binding motif"/>
    <property type="match status" value="1"/>
</dbReference>
<dbReference type="InterPro" id="IPR002942">
    <property type="entry name" value="S4_RNA-bd"/>
</dbReference>
<proteinExistence type="inferred from homology"/>
<dbReference type="RefSeq" id="WP_244514354.1">
    <property type="nucleotide sequence ID" value="NZ_FMVW01000001.1"/>
</dbReference>
<dbReference type="InterPro" id="IPR000748">
    <property type="entry name" value="PsdUridine_synth_RsuA/RluB/E/F"/>
</dbReference>
<keyword evidence="3 5" id="KW-0694">RNA-binding</keyword>
<dbReference type="Proteomes" id="UP000199347">
    <property type="component" value="Unassembled WGS sequence"/>
</dbReference>
<dbReference type="AlphaFoldDB" id="A0A1G5MBF3"/>
<dbReference type="SMART" id="SM00363">
    <property type="entry name" value="S4"/>
    <property type="match status" value="1"/>
</dbReference>
<comment type="catalytic activity">
    <reaction evidence="1">
        <text>a uridine in RNA = a pseudouridine in RNA</text>
        <dbReference type="Rhea" id="RHEA:48348"/>
        <dbReference type="Rhea" id="RHEA-COMP:12068"/>
        <dbReference type="Rhea" id="RHEA-COMP:12069"/>
        <dbReference type="ChEBI" id="CHEBI:65314"/>
        <dbReference type="ChEBI" id="CHEBI:65315"/>
    </reaction>
</comment>
<dbReference type="InterPro" id="IPR050343">
    <property type="entry name" value="RsuA_PseudoU_synthase"/>
</dbReference>
<dbReference type="Gene3D" id="3.30.70.580">
    <property type="entry name" value="Pseudouridine synthase I, catalytic domain, N-terminal subdomain"/>
    <property type="match status" value="1"/>
</dbReference>
<dbReference type="Pfam" id="PF00849">
    <property type="entry name" value="PseudoU_synth_2"/>
    <property type="match status" value="1"/>
</dbReference>
<dbReference type="FunFam" id="3.10.290.10:FF:000003">
    <property type="entry name" value="Pseudouridine synthase"/>
    <property type="match status" value="1"/>
</dbReference>
<dbReference type="InterPro" id="IPR006145">
    <property type="entry name" value="PsdUridine_synth_RsuA/RluA"/>
</dbReference>
<evidence type="ECO:0000256" key="5">
    <source>
        <dbReference type="PROSITE-ProRule" id="PRU00182"/>
    </source>
</evidence>
<dbReference type="EC" id="5.4.99.-" evidence="6"/>
<dbReference type="InterPro" id="IPR036986">
    <property type="entry name" value="S4_RNA-bd_sf"/>
</dbReference>
<dbReference type="PANTHER" id="PTHR47683">
    <property type="entry name" value="PSEUDOURIDINE SYNTHASE FAMILY PROTEIN-RELATED"/>
    <property type="match status" value="1"/>
</dbReference>
<dbReference type="InterPro" id="IPR020094">
    <property type="entry name" value="TruA/RsuA/RluB/E/F_N"/>
</dbReference>
<dbReference type="InterPro" id="IPR042092">
    <property type="entry name" value="PsdUridine_s_RsuA/RluB/E/F_cat"/>
</dbReference>
<evidence type="ECO:0000259" key="8">
    <source>
        <dbReference type="SMART" id="SM00363"/>
    </source>
</evidence>
<evidence type="ECO:0000256" key="2">
    <source>
        <dbReference type="ARBA" id="ARBA00008348"/>
    </source>
</evidence>
<organism evidence="9 10">
    <name type="scientific">Afifella marina DSM 2698</name>
    <dbReference type="NCBI Taxonomy" id="1120955"/>
    <lineage>
        <taxon>Bacteria</taxon>
        <taxon>Pseudomonadati</taxon>
        <taxon>Pseudomonadota</taxon>
        <taxon>Alphaproteobacteria</taxon>
        <taxon>Hyphomicrobiales</taxon>
        <taxon>Afifellaceae</taxon>
        <taxon>Afifella</taxon>
    </lineage>
</organism>
<dbReference type="NCBIfam" id="TIGR00093">
    <property type="entry name" value="pseudouridine synthase"/>
    <property type="match status" value="1"/>
</dbReference>
<evidence type="ECO:0000256" key="3">
    <source>
        <dbReference type="ARBA" id="ARBA00022884"/>
    </source>
</evidence>
<comment type="similarity">
    <text evidence="2 6">Belongs to the pseudouridine synthase RsuA family.</text>
</comment>
<dbReference type="Pfam" id="PF01479">
    <property type="entry name" value="S4"/>
    <property type="match status" value="1"/>
</dbReference>
<dbReference type="GO" id="GO:0120159">
    <property type="term" value="F:rRNA pseudouridine synthase activity"/>
    <property type="evidence" value="ECO:0007669"/>
    <property type="project" value="UniProtKB-ARBA"/>
</dbReference>
<feature type="compositionally biased region" description="Basic and acidic residues" evidence="7">
    <location>
        <begin position="346"/>
        <end position="366"/>
    </location>
</feature>
<dbReference type="STRING" id="1120955.SAMN03080610_00308"/>
<evidence type="ECO:0000313" key="10">
    <source>
        <dbReference type="Proteomes" id="UP000199347"/>
    </source>
</evidence>
<evidence type="ECO:0000256" key="4">
    <source>
        <dbReference type="ARBA" id="ARBA00023235"/>
    </source>
</evidence>
<dbReference type="PROSITE" id="PS01149">
    <property type="entry name" value="PSI_RSU"/>
    <property type="match status" value="1"/>
</dbReference>
<keyword evidence="4 6" id="KW-0413">Isomerase</keyword>
<evidence type="ECO:0000256" key="6">
    <source>
        <dbReference type="RuleBase" id="RU003887"/>
    </source>
</evidence>